<name>A0A9P8ZWL6_9PEZI</name>
<evidence type="ECO:0008006" key="4">
    <source>
        <dbReference type="Google" id="ProtNLM"/>
    </source>
</evidence>
<gene>
    <name evidence="2" type="ORF">BKA67DRAFT_310458</name>
</gene>
<comment type="caution">
    <text evidence="2">The sequence shown here is derived from an EMBL/GenBank/DDBJ whole genome shotgun (WGS) entry which is preliminary data.</text>
</comment>
<protein>
    <recommendedName>
        <fullName evidence="4">Secreted protein</fullName>
    </recommendedName>
</protein>
<accession>A0A9P8ZWL6</accession>
<proteinExistence type="predicted"/>
<feature type="signal peptide" evidence="1">
    <location>
        <begin position="1"/>
        <end position="29"/>
    </location>
</feature>
<keyword evidence="3" id="KW-1185">Reference proteome</keyword>
<sequence>MDIMRATLQSRLLSLLVVVVILLSPVTSAMPSYSGNAYDVVNTANNSFCVNQDDPNLCTGSYKCDTSNMDSLECVFWVYNATCKTLHAQDPWGVSAGDNLSFEGLDQEVKIQNVTETTDKDKINIVFRYGNKSYGDGKSNYVRDHCPGLITYECAYMASTFTCK</sequence>
<dbReference type="OrthoDB" id="4661530at2759"/>
<evidence type="ECO:0000313" key="2">
    <source>
        <dbReference type="EMBL" id="KAH6653161.1"/>
    </source>
</evidence>
<evidence type="ECO:0000256" key="1">
    <source>
        <dbReference type="SAM" id="SignalP"/>
    </source>
</evidence>
<organism evidence="2 3">
    <name type="scientific">Truncatella angustata</name>
    <dbReference type="NCBI Taxonomy" id="152316"/>
    <lineage>
        <taxon>Eukaryota</taxon>
        <taxon>Fungi</taxon>
        <taxon>Dikarya</taxon>
        <taxon>Ascomycota</taxon>
        <taxon>Pezizomycotina</taxon>
        <taxon>Sordariomycetes</taxon>
        <taxon>Xylariomycetidae</taxon>
        <taxon>Amphisphaeriales</taxon>
        <taxon>Sporocadaceae</taxon>
        <taxon>Truncatella</taxon>
    </lineage>
</organism>
<dbReference type="EMBL" id="JAGPXC010000005">
    <property type="protein sequence ID" value="KAH6653161.1"/>
    <property type="molecule type" value="Genomic_DNA"/>
</dbReference>
<keyword evidence="1" id="KW-0732">Signal</keyword>
<evidence type="ECO:0000313" key="3">
    <source>
        <dbReference type="Proteomes" id="UP000758603"/>
    </source>
</evidence>
<dbReference type="Proteomes" id="UP000758603">
    <property type="component" value="Unassembled WGS sequence"/>
</dbReference>
<reference evidence="2" key="1">
    <citation type="journal article" date="2021" name="Nat. Commun.">
        <title>Genetic determinants of endophytism in the Arabidopsis root mycobiome.</title>
        <authorList>
            <person name="Mesny F."/>
            <person name="Miyauchi S."/>
            <person name="Thiergart T."/>
            <person name="Pickel B."/>
            <person name="Atanasova L."/>
            <person name="Karlsson M."/>
            <person name="Huettel B."/>
            <person name="Barry K.W."/>
            <person name="Haridas S."/>
            <person name="Chen C."/>
            <person name="Bauer D."/>
            <person name="Andreopoulos W."/>
            <person name="Pangilinan J."/>
            <person name="LaButti K."/>
            <person name="Riley R."/>
            <person name="Lipzen A."/>
            <person name="Clum A."/>
            <person name="Drula E."/>
            <person name="Henrissat B."/>
            <person name="Kohler A."/>
            <person name="Grigoriev I.V."/>
            <person name="Martin F.M."/>
            <person name="Hacquard S."/>
        </authorList>
    </citation>
    <scope>NUCLEOTIDE SEQUENCE</scope>
    <source>
        <strain evidence="2">MPI-SDFR-AT-0073</strain>
    </source>
</reference>
<dbReference type="AlphaFoldDB" id="A0A9P8ZWL6"/>
<dbReference type="GeneID" id="70125032"/>
<dbReference type="RefSeq" id="XP_045957438.1">
    <property type="nucleotide sequence ID" value="XM_046096139.1"/>
</dbReference>
<feature type="chain" id="PRO_5040482943" description="Secreted protein" evidence="1">
    <location>
        <begin position="30"/>
        <end position="164"/>
    </location>
</feature>